<evidence type="ECO:0000313" key="3">
    <source>
        <dbReference type="Proteomes" id="UP001324115"/>
    </source>
</evidence>
<reference evidence="2 3" key="1">
    <citation type="journal article" date="2023" name="G3 (Bethesda)">
        <title>A haplotype-resolved chromosome-scale genome for Quercus rubra L. provides insights into the genetics of adaptive traits for red oak species.</title>
        <authorList>
            <person name="Kapoor B."/>
            <person name="Jenkins J."/>
            <person name="Schmutz J."/>
            <person name="Zhebentyayeva T."/>
            <person name="Kuelheim C."/>
            <person name="Coggeshall M."/>
            <person name="Heim C."/>
            <person name="Lasky J.R."/>
            <person name="Leites L."/>
            <person name="Islam-Faridi N."/>
            <person name="Romero-Severson J."/>
            <person name="DeLeo V.L."/>
            <person name="Lucas S.M."/>
            <person name="Lazic D."/>
            <person name="Gailing O."/>
            <person name="Carlson J."/>
            <person name="Staton M."/>
        </authorList>
    </citation>
    <scope>NUCLEOTIDE SEQUENCE [LARGE SCALE GENOMIC DNA]</scope>
    <source>
        <strain evidence="2">Pseudo-F2</strain>
    </source>
</reference>
<dbReference type="PANTHER" id="PTHR34189:SF18">
    <property type="entry name" value="SERINE_THREONINE-KINASE RLCKVII PROTEIN"/>
    <property type="match status" value="1"/>
</dbReference>
<evidence type="ECO:0000313" key="2">
    <source>
        <dbReference type="EMBL" id="KAK4606285.1"/>
    </source>
</evidence>
<keyword evidence="1" id="KW-1133">Transmembrane helix</keyword>
<evidence type="ECO:0000256" key="1">
    <source>
        <dbReference type="SAM" id="Phobius"/>
    </source>
</evidence>
<organism evidence="2 3">
    <name type="scientific">Quercus rubra</name>
    <name type="common">Northern red oak</name>
    <name type="synonym">Quercus borealis</name>
    <dbReference type="NCBI Taxonomy" id="3512"/>
    <lineage>
        <taxon>Eukaryota</taxon>
        <taxon>Viridiplantae</taxon>
        <taxon>Streptophyta</taxon>
        <taxon>Embryophyta</taxon>
        <taxon>Tracheophyta</taxon>
        <taxon>Spermatophyta</taxon>
        <taxon>Magnoliopsida</taxon>
        <taxon>eudicotyledons</taxon>
        <taxon>Gunneridae</taxon>
        <taxon>Pentapetalae</taxon>
        <taxon>rosids</taxon>
        <taxon>fabids</taxon>
        <taxon>Fagales</taxon>
        <taxon>Fagaceae</taxon>
        <taxon>Quercus</taxon>
    </lineage>
</organism>
<proteinExistence type="predicted"/>
<sequence>MQQRSSSFSSRAHASDEHCIINVNQQQPVQVKQCPPKRMDDMADLPVNHLLLLDTKKKKKIFLSWSAAKWVLHAIPVIVLLCFFLLWWFSYHVKLVKEDGLITAIHQIEKPVPLNDTHIDVTILAVATKPNTSVPLNLTSNNETEAHLVNTTDLRTILGDAAFSIMFA</sequence>
<feature type="transmembrane region" description="Helical" evidence="1">
    <location>
        <begin position="67"/>
        <end position="89"/>
    </location>
</feature>
<accession>A0AAN7G6I0</accession>
<name>A0AAN7G6I0_QUERU</name>
<keyword evidence="1" id="KW-0472">Membrane</keyword>
<dbReference type="PANTHER" id="PTHR34189">
    <property type="entry name" value="TRANSMEMBRANE PROTEIN"/>
    <property type="match status" value="1"/>
</dbReference>
<dbReference type="AlphaFoldDB" id="A0AAN7G6I0"/>
<gene>
    <name evidence="2" type="ORF">RGQ29_000508</name>
</gene>
<dbReference type="EMBL" id="JAXUIC010000001">
    <property type="protein sequence ID" value="KAK4606285.1"/>
    <property type="molecule type" value="Genomic_DNA"/>
</dbReference>
<dbReference type="Proteomes" id="UP001324115">
    <property type="component" value="Unassembled WGS sequence"/>
</dbReference>
<protein>
    <submittedName>
        <fullName evidence="2">Uncharacterized protein</fullName>
    </submittedName>
</protein>
<comment type="caution">
    <text evidence="2">The sequence shown here is derived from an EMBL/GenBank/DDBJ whole genome shotgun (WGS) entry which is preliminary data.</text>
</comment>
<keyword evidence="1" id="KW-0812">Transmembrane</keyword>
<keyword evidence="3" id="KW-1185">Reference proteome</keyword>